<reference evidence="9" key="1">
    <citation type="submission" date="2023-10" db="EMBL/GenBank/DDBJ databases">
        <title>Genome assembly of Pristionchus species.</title>
        <authorList>
            <person name="Yoshida K."/>
            <person name="Sommer R.J."/>
        </authorList>
    </citation>
    <scope>NUCLEOTIDE SEQUENCE</scope>
    <source>
        <strain evidence="9">RS0144</strain>
    </source>
</reference>
<keyword evidence="8" id="KW-0546">Nucleotide metabolism</keyword>
<keyword evidence="6" id="KW-0378">Hydrolase</keyword>
<name>A0AAV5T6G1_9BILA</name>
<dbReference type="Gene3D" id="3.40.50.1000">
    <property type="entry name" value="HAD superfamily/HAD-like"/>
    <property type="match status" value="1"/>
</dbReference>
<organism evidence="9 10">
    <name type="scientific">Pristionchus entomophagus</name>
    <dbReference type="NCBI Taxonomy" id="358040"/>
    <lineage>
        <taxon>Eukaryota</taxon>
        <taxon>Metazoa</taxon>
        <taxon>Ecdysozoa</taxon>
        <taxon>Nematoda</taxon>
        <taxon>Chromadorea</taxon>
        <taxon>Rhabditida</taxon>
        <taxon>Rhabditina</taxon>
        <taxon>Diplogasteromorpha</taxon>
        <taxon>Diplogasteroidea</taxon>
        <taxon>Neodiplogasteridae</taxon>
        <taxon>Pristionchus</taxon>
    </lineage>
</organism>
<comment type="similarity">
    <text evidence="2">Belongs to the pyrimidine 5'-nucleotidase family.</text>
</comment>
<evidence type="ECO:0000256" key="7">
    <source>
        <dbReference type="ARBA" id="ARBA00022842"/>
    </source>
</evidence>
<evidence type="ECO:0000256" key="3">
    <source>
        <dbReference type="ARBA" id="ARBA00012643"/>
    </source>
</evidence>
<keyword evidence="5" id="KW-0547">Nucleotide-binding</keyword>
<dbReference type="SFLD" id="SFLDS00003">
    <property type="entry name" value="Haloacid_Dehalogenase"/>
    <property type="match status" value="1"/>
</dbReference>
<comment type="caution">
    <text evidence="9">The sequence shown here is derived from an EMBL/GenBank/DDBJ whole genome shotgun (WGS) entry which is preliminary data.</text>
</comment>
<keyword evidence="10" id="KW-1185">Reference proteome</keyword>
<dbReference type="Proteomes" id="UP001432027">
    <property type="component" value="Unassembled WGS sequence"/>
</dbReference>
<comment type="catalytic activity">
    <reaction evidence="1">
        <text>a ribonucleoside 5'-phosphate + H2O = a ribonucleoside + phosphate</text>
        <dbReference type="Rhea" id="RHEA:12484"/>
        <dbReference type="ChEBI" id="CHEBI:15377"/>
        <dbReference type="ChEBI" id="CHEBI:18254"/>
        <dbReference type="ChEBI" id="CHEBI:43474"/>
        <dbReference type="ChEBI" id="CHEBI:58043"/>
        <dbReference type="EC" id="3.1.3.5"/>
    </reaction>
</comment>
<proteinExistence type="inferred from homology"/>
<dbReference type="SUPFAM" id="SSF56784">
    <property type="entry name" value="HAD-like"/>
    <property type="match status" value="1"/>
</dbReference>
<dbReference type="Pfam" id="PF05822">
    <property type="entry name" value="UMPH-1"/>
    <property type="match status" value="1"/>
</dbReference>
<evidence type="ECO:0000256" key="6">
    <source>
        <dbReference type="ARBA" id="ARBA00022801"/>
    </source>
</evidence>
<dbReference type="GO" id="GO:0009117">
    <property type="term" value="P:nucleotide metabolic process"/>
    <property type="evidence" value="ECO:0007669"/>
    <property type="project" value="UniProtKB-KW"/>
</dbReference>
<dbReference type="Gene3D" id="1.10.150.340">
    <property type="entry name" value="Pyrimidine 5'-nucleotidase (UMPH-1), N-terminal domain"/>
    <property type="match status" value="1"/>
</dbReference>
<evidence type="ECO:0000256" key="4">
    <source>
        <dbReference type="ARBA" id="ARBA00022723"/>
    </source>
</evidence>
<gene>
    <name evidence="9" type="ORF">PENTCL1PPCAC_10090</name>
</gene>
<dbReference type="GO" id="GO:0008253">
    <property type="term" value="F:5'-nucleotidase activity"/>
    <property type="evidence" value="ECO:0007669"/>
    <property type="project" value="UniProtKB-EC"/>
</dbReference>
<dbReference type="GO" id="GO:0000166">
    <property type="term" value="F:nucleotide binding"/>
    <property type="evidence" value="ECO:0007669"/>
    <property type="project" value="UniProtKB-KW"/>
</dbReference>
<dbReference type="PANTHER" id="PTHR13045:SF0">
    <property type="entry name" value="7-METHYLGUANOSINE PHOSPHATE-SPECIFIC 5'-NUCLEOTIDASE"/>
    <property type="match status" value="1"/>
</dbReference>
<dbReference type="GO" id="GO:0005737">
    <property type="term" value="C:cytoplasm"/>
    <property type="evidence" value="ECO:0007669"/>
    <property type="project" value="InterPro"/>
</dbReference>
<dbReference type="GO" id="GO:0000287">
    <property type="term" value="F:magnesium ion binding"/>
    <property type="evidence" value="ECO:0007669"/>
    <property type="project" value="InterPro"/>
</dbReference>
<accession>A0AAV5T6G1</accession>
<dbReference type="SFLD" id="SFLDG01128">
    <property type="entry name" value="C1.4:_5'-Nucleotidase_Like"/>
    <property type="match status" value="1"/>
</dbReference>
<protein>
    <recommendedName>
        <fullName evidence="3">5'-nucleotidase</fullName>
        <ecNumber evidence="3">3.1.3.5</ecNumber>
    </recommendedName>
</protein>
<evidence type="ECO:0000256" key="5">
    <source>
        <dbReference type="ARBA" id="ARBA00022741"/>
    </source>
</evidence>
<evidence type="ECO:0000313" key="9">
    <source>
        <dbReference type="EMBL" id="GMS87915.1"/>
    </source>
</evidence>
<dbReference type="PANTHER" id="PTHR13045">
    <property type="entry name" value="5'-NUCLEOTIDASE"/>
    <property type="match status" value="1"/>
</dbReference>
<dbReference type="InterPro" id="IPR006434">
    <property type="entry name" value="Pyrimidine_nucleotidase_eu"/>
</dbReference>
<evidence type="ECO:0000313" key="10">
    <source>
        <dbReference type="Proteomes" id="UP001432027"/>
    </source>
</evidence>
<dbReference type="EC" id="3.1.3.5" evidence="3"/>
<evidence type="ECO:0000256" key="8">
    <source>
        <dbReference type="ARBA" id="ARBA00023080"/>
    </source>
</evidence>
<dbReference type="InterPro" id="IPR023214">
    <property type="entry name" value="HAD_sf"/>
</dbReference>
<sequence length="291" mass="32749">SLPSELQILLDQSHVHIRDRPGTVARLVRLIEDGASNLTIISDFDHTLSRSHDDEGKRCPVTHEVFGHPERLPELSKKFAQFEQKYGHFEHHTEGQERMEAMEAWWMESNEAIVERGFDRSELAELVAATNIQLRNGAEELLLQLNQREMPILIFSAGIGDVISIFLDQFLGGIPRNTHIVSNRMAYDEQDRICGFSDPLIHCFNKSGAMIEQSSPILPLLAARPNVLLLGDALGDARMVEGLSKEEEGTLRVGFLNKKPDMLSHFTSAFDIVIVDDQTMEIPVEIVKMLA</sequence>
<dbReference type="InterPro" id="IPR036412">
    <property type="entry name" value="HAD-like_sf"/>
</dbReference>
<keyword evidence="7" id="KW-0460">Magnesium</keyword>
<dbReference type="AlphaFoldDB" id="A0AAV5T6G1"/>
<feature type="non-terminal residue" evidence="9">
    <location>
        <position position="1"/>
    </location>
</feature>
<keyword evidence="4" id="KW-0479">Metal-binding</keyword>
<dbReference type="EMBL" id="BTSX01000003">
    <property type="protein sequence ID" value="GMS87915.1"/>
    <property type="molecule type" value="Genomic_DNA"/>
</dbReference>
<evidence type="ECO:0000256" key="2">
    <source>
        <dbReference type="ARBA" id="ARBA00008389"/>
    </source>
</evidence>
<evidence type="ECO:0000256" key="1">
    <source>
        <dbReference type="ARBA" id="ARBA00000815"/>
    </source>
</evidence>